<reference evidence="1" key="1">
    <citation type="submission" date="2019-04" db="EMBL/GenBank/DDBJ databases">
        <authorList>
            <person name="Brambilla D."/>
        </authorList>
    </citation>
    <scope>NUCLEOTIDE SEQUENCE</scope>
    <source>
        <strain evidence="1">BAL1</strain>
    </source>
</reference>
<proteinExistence type="predicted"/>
<sequence length="37" mass="4615">MFFCRSPDNFLKHYVETEFAERQGKFWQALYQQRSLI</sequence>
<dbReference type="EMBL" id="CAAJGR010000079">
    <property type="protein sequence ID" value="VHN99766.1"/>
    <property type="molecule type" value="Genomic_DNA"/>
</dbReference>
<accession>A0A486XHY7</accession>
<name>A0A486XHY7_9GAMM</name>
<gene>
    <name evidence="1" type="ORF">BAL341_033</name>
</gene>
<evidence type="ECO:0000313" key="1">
    <source>
        <dbReference type="EMBL" id="VHN99766.1"/>
    </source>
</evidence>
<organism evidence="1">
    <name type="scientific">Rheinheimera sp. BAL341</name>
    <dbReference type="NCBI Taxonomy" id="1708203"/>
    <lineage>
        <taxon>Bacteria</taxon>
        <taxon>Pseudomonadati</taxon>
        <taxon>Pseudomonadota</taxon>
        <taxon>Gammaproteobacteria</taxon>
        <taxon>Chromatiales</taxon>
        <taxon>Chromatiaceae</taxon>
        <taxon>Rheinheimera</taxon>
    </lineage>
</organism>
<dbReference type="AlphaFoldDB" id="A0A486XHY7"/>
<protein>
    <submittedName>
        <fullName evidence="1">Uncharacterized protein</fullName>
    </submittedName>
</protein>